<reference evidence="1" key="1">
    <citation type="submission" date="2013-01" db="EMBL/GenBank/DDBJ databases">
        <title>Genome assembly of Mariniradius saccharolyticus AK6.</title>
        <authorList>
            <person name="Vaidya B."/>
            <person name="Khatri I."/>
            <person name="Tanuku N.R.S."/>
            <person name="Subramanian S."/>
            <person name="Pinnaka A."/>
        </authorList>
    </citation>
    <scope>NUCLEOTIDE SEQUENCE [LARGE SCALE GENOMIC DNA]</scope>
    <source>
        <strain evidence="1">AK6</strain>
    </source>
</reference>
<dbReference type="Proteomes" id="UP000010953">
    <property type="component" value="Unassembled WGS sequence"/>
</dbReference>
<sequence length="45" mass="5237">MPAIWEGDHLTLKAKVIDEFFVYMIGYDIVINQNDLIPFFLVIHG</sequence>
<evidence type="ECO:0000313" key="2">
    <source>
        <dbReference type="Proteomes" id="UP000010953"/>
    </source>
</evidence>
<dbReference type="AlphaFoldDB" id="M7Y8V2"/>
<name>M7Y8V2_9BACT</name>
<keyword evidence="2" id="KW-1185">Reference proteome</keyword>
<protein>
    <submittedName>
        <fullName evidence="1">Uncharacterized protein</fullName>
    </submittedName>
</protein>
<gene>
    <name evidence="1" type="ORF">C943_04500</name>
</gene>
<comment type="caution">
    <text evidence="1">The sequence shown here is derived from an EMBL/GenBank/DDBJ whole genome shotgun (WGS) entry which is preliminary data.</text>
</comment>
<organism evidence="1 2">
    <name type="scientific">Mariniradius saccharolyticus AK6</name>
    <dbReference type="NCBI Taxonomy" id="1239962"/>
    <lineage>
        <taxon>Bacteria</taxon>
        <taxon>Pseudomonadati</taxon>
        <taxon>Bacteroidota</taxon>
        <taxon>Cytophagia</taxon>
        <taxon>Cytophagales</taxon>
        <taxon>Cyclobacteriaceae</taxon>
        <taxon>Mariniradius</taxon>
    </lineage>
</organism>
<evidence type="ECO:0000313" key="1">
    <source>
        <dbReference type="EMBL" id="EMS33621.1"/>
    </source>
</evidence>
<dbReference type="InParanoid" id="M7Y8V2"/>
<accession>M7Y8V2</accession>
<dbReference type="EMBL" id="AMZY02000009">
    <property type="protein sequence ID" value="EMS33621.1"/>
    <property type="molecule type" value="Genomic_DNA"/>
</dbReference>
<proteinExistence type="predicted"/>